<dbReference type="Proteomes" id="UP000502699">
    <property type="component" value="Chromosome"/>
</dbReference>
<gene>
    <name evidence="2" type="ORF">GWK36_11945</name>
</gene>
<keyword evidence="1" id="KW-1133">Transmembrane helix</keyword>
<protein>
    <submittedName>
        <fullName evidence="2">SoxR reducing system RseC family protein</fullName>
    </submittedName>
</protein>
<evidence type="ECO:0000313" key="2">
    <source>
        <dbReference type="EMBL" id="QIK38576.1"/>
    </source>
</evidence>
<keyword evidence="1" id="KW-0812">Transmembrane</keyword>
<proteinExistence type="predicted"/>
<feature type="transmembrane region" description="Helical" evidence="1">
    <location>
        <begin position="69"/>
        <end position="88"/>
    </location>
</feature>
<dbReference type="PANTHER" id="PTHR35867">
    <property type="entry name" value="PROTEIN RSEC"/>
    <property type="match status" value="1"/>
</dbReference>
<keyword evidence="1" id="KW-0472">Membrane</keyword>
<dbReference type="PANTHER" id="PTHR35867:SF1">
    <property type="entry name" value="PROTEIN RSEC"/>
    <property type="match status" value="1"/>
</dbReference>
<dbReference type="AlphaFoldDB" id="A0A6G7VFC8"/>
<evidence type="ECO:0000313" key="3">
    <source>
        <dbReference type="Proteomes" id="UP000502699"/>
    </source>
</evidence>
<evidence type="ECO:0000256" key="1">
    <source>
        <dbReference type="SAM" id="Phobius"/>
    </source>
</evidence>
<accession>A0A6G7VFC8</accession>
<sequence>MIERQGRILSIANGEATIRIDMPTACARCGLSTCAGRAGSVSLSAPPGARPGDAVTLALPEAALLRGALLVYLLPAAATLVGAIALAFAGDSAAVAGAACGLGLGLIIVRLLGRRVRQIPHIFVSHPLGDSR</sequence>
<dbReference type="EMBL" id="CP048029">
    <property type="protein sequence ID" value="QIK38576.1"/>
    <property type="molecule type" value="Genomic_DNA"/>
</dbReference>
<name>A0A6G7VFC8_9GAMM</name>
<organism evidence="2 3">
    <name type="scientific">Caldichromatium japonicum</name>
    <dbReference type="NCBI Taxonomy" id="2699430"/>
    <lineage>
        <taxon>Bacteria</taxon>
        <taxon>Pseudomonadati</taxon>
        <taxon>Pseudomonadota</taxon>
        <taxon>Gammaproteobacteria</taxon>
        <taxon>Chromatiales</taxon>
        <taxon>Chromatiaceae</taxon>
        <taxon>Caldichromatium</taxon>
    </lineage>
</organism>
<feature type="transmembrane region" description="Helical" evidence="1">
    <location>
        <begin position="94"/>
        <end position="113"/>
    </location>
</feature>
<dbReference type="RefSeq" id="WP_166271403.1">
    <property type="nucleotide sequence ID" value="NZ_CP048029.1"/>
</dbReference>
<dbReference type="InterPro" id="IPR007359">
    <property type="entry name" value="SigmaE_reg_RseC_MucC"/>
</dbReference>
<dbReference type="KEGG" id="cjap:GWK36_11945"/>
<reference evidence="3" key="1">
    <citation type="submission" date="2020-01" db="EMBL/GenBank/DDBJ databases">
        <title>Caldichromatium gen. nov., sp. nov., a thermophilic purple sulfur bacterium member of the family Chromatiaceae isolated from Nakabusa hot spring, Japan.</title>
        <authorList>
            <person name="Saini M.K."/>
            <person name="Hanada S."/>
            <person name="Tank M."/>
        </authorList>
    </citation>
    <scope>NUCLEOTIDE SEQUENCE [LARGE SCALE GENOMIC DNA]</scope>
    <source>
        <strain evidence="3">No.7</strain>
    </source>
</reference>
<dbReference type="Pfam" id="PF04246">
    <property type="entry name" value="RseC_MucC"/>
    <property type="match status" value="1"/>
</dbReference>
<keyword evidence="3" id="KW-1185">Reference proteome</keyword>